<gene>
    <name evidence="1" type="ordered locus">ROD_p1461</name>
</gene>
<organism evidence="1 2">
    <name type="scientific">Citrobacter rodentium (strain ICC168)</name>
    <name type="common">Citrobacter freundii biotype 4280</name>
    <dbReference type="NCBI Taxonomy" id="637910"/>
    <lineage>
        <taxon>Bacteria</taxon>
        <taxon>Pseudomonadati</taxon>
        <taxon>Pseudomonadota</taxon>
        <taxon>Gammaproteobacteria</taxon>
        <taxon>Enterobacterales</taxon>
        <taxon>Enterobacteriaceae</taxon>
        <taxon>Citrobacter</taxon>
    </lineage>
</organism>
<evidence type="ECO:0000313" key="1">
    <source>
        <dbReference type="EMBL" id="CBG91807.1"/>
    </source>
</evidence>
<geneLocation type="plasmid" evidence="1 2">
    <name>pCROD1</name>
</geneLocation>
<keyword evidence="2" id="KW-1185">Reference proteome</keyword>
<name>D2TV64_CITRI</name>
<sequence length="80" mass="8932">MKMTGLTGVDPPLIPLSWHSLSSHQRILIGQGGTRLRLSLSPTSSSPRNVPRHLLPSLSALVAIEINRRNRVSQQLHFFR</sequence>
<keyword evidence="1" id="KW-0614">Plasmid</keyword>
<evidence type="ECO:0000313" key="2">
    <source>
        <dbReference type="Proteomes" id="UP000001889"/>
    </source>
</evidence>
<dbReference type="EMBL" id="FN543503">
    <property type="protein sequence ID" value="CBG91807.1"/>
    <property type="molecule type" value="Genomic_DNA"/>
</dbReference>
<protein>
    <submittedName>
        <fullName evidence="1">Uncharacterized protein</fullName>
    </submittedName>
</protein>
<dbReference type="AlphaFoldDB" id="D2TV64"/>
<dbReference type="HOGENOM" id="CLU_2583386_0_0_6"/>
<dbReference type="KEGG" id="cro:ROD_p1461"/>
<dbReference type="Proteomes" id="UP000001889">
    <property type="component" value="Plasmid pCROD1"/>
</dbReference>
<proteinExistence type="predicted"/>
<reference evidence="1 2" key="1">
    <citation type="journal article" date="2010" name="J. Bacteriol.">
        <title>The Citrobacter rodentium genome sequence reveals convergent evolution with human pathogenic Escherichia coli.</title>
        <authorList>
            <person name="Petty N.K."/>
            <person name="Bulgin R."/>
            <person name="Crepin V.F."/>
            <person name="Cerdeno-Tarraga A.M."/>
            <person name="Schroeder G.N."/>
            <person name="Quail M.A."/>
            <person name="Lennard N."/>
            <person name="Corton C."/>
            <person name="Barron A."/>
            <person name="Clark L."/>
            <person name="Toribio A.L."/>
            <person name="Parkhill J."/>
            <person name="Dougan G."/>
            <person name="Frankel G."/>
            <person name="Thomson N.R."/>
        </authorList>
    </citation>
    <scope>NUCLEOTIDE SEQUENCE [LARGE SCALE GENOMIC DNA]</scope>
    <source>
        <strain evidence="1 2">ICC168</strain>
    </source>
</reference>
<accession>D2TV64</accession>